<name>X1S0J5_9ZZZZ</name>
<evidence type="ECO:0000256" key="1">
    <source>
        <dbReference type="SAM" id="Phobius"/>
    </source>
</evidence>
<feature type="transmembrane region" description="Helical" evidence="1">
    <location>
        <begin position="21"/>
        <end position="45"/>
    </location>
</feature>
<feature type="non-terminal residue" evidence="2">
    <location>
        <position position="161"/>
    </location>
</feature>
<keyword evidence="1" id="KW-0812">Transmembrane</keyword>
<proteinExistence type="predicted"/>
<keyword evidence="1" id="KW-0472">Membrane</keyword>
<feature type="transmembrane region" description="Helical" evidence="1">
    <location>
        <begin position="93"/>
        <end position="112"/>
    </location>
</feature>
<feature type="transmembrane region" description="Helical" evidence="1">
    <location>
        <begin position="118"/>
        <end position="140"/>
    </location>
</feature>
<gene>
    <name evidence="2" type="ORF">S12H4_19877</name>
</gene>
<sequence length="161" mass="18510">MPNPITQSKISVKLDKYFHKIFSPSHIAYTIFFFIEVLILIVFYFLGSTTLGNIGLFLATVFSLSFILLMFVGVSSKFESYLFSESLDQHKTVIFITTLGFSFVIISLYFVFGGSNQIPIQFIGWDYILPGFYILVYFGWNIAQIFFLKTSFEDIAFNVNN</sequence>
<accession>X1S0J5</accession>
<protein>
    <submittedName>
        <fullName evidence="2">Uncharacterized protein</fullName>
    </submittedName>
</protein>
<keyword evidence="1" id="KW-1133">Transmembrane helix</keyword>
<dbReference type="EMBL" id="BARW01009997">
    <property type="protein sequence ID" value="GAI86418.1"/>
    <property type="molecule type" value="Genomic_DNA"/>
</dbReference>
<dbReference type="AlphaFoldDB" id="X1S0J5"/>
<feature type="transmembrane region" description="Helical" evidence="1">
    <location>
        <begin position="51"/>
        <end position="72"/>
    </location>
</feature>
<evidence type="ECO:0000313" key="2">
    <source>
        <dbReference type="EMBL" id="GAI86418.1"/>
    </source>
</evidence>
<organism evidence="2">
    <name type="scientific">marine sediment metagenome</name>
    <dbReference type="NCBI Taxonomy" id="412755"/>
    <lineage>
        <taxon>unclassified sequences</taxon>
        <taxon>metagenomes</taxon>
        <taxon>ecological metagenomes</taxon>
    </lineage>
</organism>
<reference evidence="2" key="1">
    <citation type="journal article" date="2014" name="Front. Microbiol.">
        <title>High frequency of phylogenetically diverse reductive dehalogenase-homologous genes in deep subseafloor sedimentary metagenomes.</title>
        <authorList>
            <person name="Kawai M."/>
            <person name="Futagami T."/>
            <person name="Toyoda A."/>
            <person name="Takaki Y."/>
            <person name="Nishi S."/>
            <person name="Hori S."/>
            <person name="Arai W."/>
            <person name="Tsubouchi T."/>
            <person name="Morono Y."/>
            <person name="Uchiyama I."/>
            <person name="Ito T."/>
            <person name="Fujiyama A."/>
            <person name="Inagaki F."/>
            <person name="Takami H."/>
        </authorList>
    </citation>
    <scope>NUCLEOTIDE SEQUENCE</scope>
    <source>
        <strain evidence="2">Expedition CK06-06</strain>
    </source>
</reference>
<comment type="caution">
    <text evidence="2">The sequence shown here is derived from an EMBL/GenBank/DDBJ whole genome shotgun (WGS) entry which is preliminary data.</text>
</comment>